<keyword evidence="8" id="KW-1185">Reference proteome</keyword>
<evidence type="ECO:0000256" key="1">
    <source>
        <dbReference type="ARBA" id="ARBA00022485"/>
    </source>
</evidence>
<dbReference type="GO" id="GO:0051539">
    <property type="term" value="F:4 iron, 4 sulfur cluster binding"/>
    <property type="evidence" value="ECO:0007669"/>
    <property type="project" value="UniProtKB-KW"/>
</dbReference>
<dbReference type="Pfam" id="PF13375">
    <property type="entry name" value="RnfC_N"/>
    <property type="match status" value="1"/>
</dbReference>
<protein>
    <submittedName>
        <fullName evidence="7">Proline reductase-associated electron transfer protein PrdC</fullName>
    </submittedName>
</protein>
<gene>
    <name evidence="7" type="ORF">B9W14_25180</name>
</gene>
<dbReference type="Pfam" id="PF01512">
    <property type="entry name" value="Complex1_51K"/>
    <property type="match status" value="1"/>
</dbReference>
<dbReference type="NCBIfam" id="TIGR04481">
    <property type="entry name" value="PR_assoc_PrdC"/>
    <property type="match status" value="1"/>
</dbReference>
<reference evidence="8" key="1">
    <citation type="submission" date="2017-04" db="EMBL/GenBank/DDBJ databases">
        <authorList>
            <person name="Song Y."/>
            <person name="Cho B.-K."/>
        </authorList>
    </citation>
    <scope>NUCLEOTIDE SEQUENCE [LARGE SCALE GENOMIC DNA]</scope>
    <source>
        <strain evidence="8">SL1</strain>
    </source>
</reference>
<evidence type="ECO:0000259" key="6">
    <source>
        <dbReference type="Pfam" id="PF13375"/>
    </source>
</evidence>
<dbReference type="PANTHER" id="PTHR43578:SF3">
    <property type="entry name" value="NADH-QUINONE OXIDOREDUCTASE SUBUNIT F"/>
    <property type="match status" value="1"/>
</dbReference>
<evidence type="ECO:0000313" key="8">
    <source>
        <dbReference type="Proteomes" id="UP000244910"/>
    </source>
</evidence>
<keyword evidence="3" id="KW-0408">Iron</keyword>
<dbReference type="Proteomes" id="UP000244910">
    <property type="component" value="Chromosome"/>
</dbReference>
<dbReference type="InterPro" id="IPR026902">
    <property type="entry name" value="RnfC_N"/>
</dbReference>
<name>A0A2U8DYI8_9CLOT</name>
<evidence type="ECO:0000256" key="4">
    <source>
        <dbReference type="ARBA" id="ARBA00023014"/>
    </source>
</evidence>
<dbReference type="PANTHER" id="PTHR43578">
    <property type="entry name" value="NADH-QUINONE OXIDOREDUCTASE SUBUNIT F"/>
    <property type="match status" value="1"/>
</dbReference>
<keyword evidence="4" id="KW-0411">Iron-sulfur</keyword>
<dbReference type="OrthoDB" id="9767754at2"/>
<dbReference type="Gene3D" id="3.40.50.11540">
    <property type="entry name" value="NADH-ubiquinone oxidoreductase 51kDa subunit"/>
    <property type="match status" value="1"/>
</dbReference>
<dbReference type="AlphaFoldDB" id="A0A2U8DYI8"/>
<organism evidence="7 8">
    <name type="scientific">Clostridium drakei</name>
    <dbReference type="NCBI Taxonomy" id="332101"/>
    <lineage>
        <taxon>Bacteria</taxon>
        <taxon>Bacillati</taxon>
        <taxon>Bacillota</taxon>
        <taxon>Clostridia</taxon>
        <taxon>Eubacteriales</taxon>
        <taxon>Clostridiaceae</taxon>
        <taxon>Clostridium</taxon>
    </lineage>
</organism>
<feature type="domain" description="NADH-ubiquinone oxidoreductase 51kDa subunit FMN-binding" evidence="5">
    <location>
        <begin position="91"/>
        <end position="234"/>
    </location>
</feature>
<evidence type="ECO:0000256" key="2">
    <source>
        <dbReference type="ARBA" id="ARBA00022723"/>
    </source>
</evidence>
<dbReference type="SUPFAM" id="SSF142019">
    <property type="entry name" value="Nqo1 FMN-binding domain-like"/>
    <property type="match status" value="1"/>
</dbReference>
<accession>A0A2U8DYI8</accession>
<sequence>MKIRRDDMKELYSFPLKMHVGAPDVPAVKEGQKVKRGECIAEPKGLGARIHTSVSGEVSKITDNNIVILADEIQTEHYVKIKECESIIDTVYEAGIVGSGGAGFPTNVKLKAEIPDGYIIANCVECEPVLHHNIKMIEEKPELVVNGMRYAMKATGAKKAYIAIKAKHPEAIQSLEKCLNGSNDIEIKKLKDMYPMGEERAVIHEIFGTWLEPTQLPLEAKCVVLNAETLANITRAVEDRKPVIDKDITVIGKLKSGKEPNVFSQVPVGTSIKSLIEKCGGIDGEYGEIIIGGPYTGKAEDLEKASITKISGGAIVTIPLPEYKGPIGLLVCACGANEERLRDVASKMKSEVVAVTKCKNVEEIKGSNKCKTPGDCPGQAAGIMYLKKQGAKRILISNCSDCSNTVMCCAPKVGLPVYHHTDHVFRTVDYPLTRRLPMEEQK</sequence>
<dbReference type="KEGG" id="cdrk:B9W14_25180"/>
<evidence type="ECO:0000256" key="3">
    <source>
        <dbReference type="ARBA" id="ARBA00023004"/>
    </source>
</evidence>
<dbReference type="GO" id="GO:0046872">
    <property type="term" value="F:metal ion binding"/>
    <property type="evidence" value="ECO:0007669"/>
    <property type="project" value="UniProtKB-KW"/>
</dbReference>
<dbReference type="InterPro" id="IPR011538">
    <property type="entry name" value="Nuo51_FMN-bd"/>
</dbReference>
<dbReference type="InterPro" id="IPR031001">
    <property type="entry name" value="PR_assoc_PrdC"/>
</dbReference>
<dbReference type="SUPFAM" id="SSF142984">
    <property type="entry name" value="Nqo1 middle domain-like"/>
    <property type="match status" value="1"/>
</dbReference>
<keyword evidence="1" id="KW-0004">4Fe-4S</keyword>
<dbReference type="EMBL" id="CP020953">
    <property type="protein sequence ID" value="AWI07847.1"/>
    <property type="molecule type" value="Genomic_DNA"/>
</dbReference>
<proteinExistence type="predicted"/>
<dbReference type="InterPro" id="IPR037225">
    <property type="entry name" value="Nuo51_FMN-bd_sf"/>
</dbReference>
<keyword evidence="2" id="KW-0479">Metal-binding</keyword>
<dbReference type="RefSeq" id="WP_084572268.1">
    <property type="nucleotide sequence ID" value="NZ_CP020953.1"/>
</dbReference>
<feature type="domain" description="RnfC Barrel sandwich hybrid" evidence="6">
    <location>
        <begin position="3"/>
        <end position="66"/>
    </location>
</feature>
<evidence type="ECO:0000313" key="7">
    <source>
        <dbReference type="EMBL" id="AWI07847.1"/>
    </source>
</evidence>
<evidence type="ECO:0000259" key="5">
    <source>
        <dbReference type="Pfam" id="PF01512"/>
    </source>
</evidence>